<accession>A0A7K1L681</accession>
<protein>
    <submittedName>
        <fullName evidence="2">Uncharacterized protein</fullName>
    </submittedName>
</protein>
<proteinExistence type="predicted"/>
<dbReference type="RefSeq" id="WP_156218959.1">
    <property type="nucleotide sequence ID" value="NZ_WOFH01000009.1"/>
</dbReference>
<reference evidence="2 3" key="1">
    <citation type="submission" date="2019-11" db="EMBL/GenBank/DDBJ databases">
        <authorList>
            <person name="Cao P."/>
        </authorList>
    </citation>
    <scope>NUCLEOTIDE SEQUENCE [LARGE SCALE GENOMIC DNA]</scope>
    <source>
        <strain evidence="2 3">NEAU-AAG5</strain>
    </source>
</reference>
<name>A0A7K1L681_9ACTN</name>
<feature type="region of interest" description="Disordered" evidence="1">
    <location>
        <begin position="42"/>
        <end position="83"/>
    </location>
</feature>
<comment type="caution">
    <text evidence="2">The sequence shown here is derived from an EMBL/GenBank/DDBJ whole genome shotgun (WGS) entry which is preliminary data.</text>
</comment>
<dbReference type="AlphaFoldDB" id="A0A7K1L681"/>
<dbReference type="EMBL" id="WOFH01000009">
    <property type="protein sequence ID" value="MUN39803.1"/>
    <property type="molecule type" value="Genomic_DNA"/>
</dbReference>
<evidence type="ECO:0000313" key="2">
    <source>
        <dbReference type="EMBL" id="MUN39803.1"/>
    </source>
</evidence>
<keyword evidence="3" id="KW-1185">Reference proteome</keyword>
<gene>
    <name evidence="2" type="ORF">GNZ18_24870</name>
</gene>
<dbReference type="Proteomes" id="UP000432015">
    <property type="component" value="Unassembled WGS sequence"/>
</dbReference>
<organism evidence="2 3">
    <name type="scientific">Actinomadura litoris</name>
    <dbReference type="NCBI Taxonomy" id="2678616"/>
    <lineage>
        <taxon>Bacteria</taxon>
        <taxon>Bacillati</taxon>
        <taxon>Actinomycetota</taxon>
        <taxon>Actinomycetes</taxon>
        <taxon>Streptosporangiales</taxon>
        <taxon>Thermomonosporaceae</taxon>
        <taxon>Actinomadura</taxon>
    </lineage>
</organism>
<evidence type="ECO:0000256" key="1">
    <source>
        <dbReference type="SAM" id="MobiDB-lite"/>
    </source>
</evidence>
<evidence type="ECO:0000313" key="3">
    <source>
        <dbReference type="Proteomes" id="UP000432015"/>
    </source>
</evidence>
<sequence length="83" mass="8567">MILFLVVIGVTLVGALLFTLVVGLIGPDIGYVGRHRVTPLRPEQERAIGSPCSYHRTLGGRGSKGNGGPRSRSGGAPLAASSK</sequence>
<feature type="compositionally biased region" description="Gly residues" evidence="1">
    <location>
        <begin position="59"/>
        <end position="68"/>
    </location>
</feature>